<reference evidence="15" key="1">
    <citation type="journal article" date="2014" name="Int. J. Syst. Evol. Microbiol.">
        <title>Complete genome of a new Firmicutes species belonging to the dominant human colonic microbiota ('Ruminococcus bicirculans') reveals two chromosomes and a selective capacity to utilize plant glucans.</title>
        <authorList>
            <consortium name="NISC Comparative Sequencing Program"/>
            <person name="Wegmann U."/>
            <person name="Louis P."/>
            <person name="Goesmann A."/>
            <person name="Henrissat B."/>
            <person name="Duncan S.H."/>
            <person name="Flint H.J."/>
        </authorList>
    </citation>
    <scope>NUCLEOTIDE SEQUENCE</scope>
    <source>
        <strain evidence="15">NBRC 108219</strain>
    </source>
</reference>
<dbReference type="SUPFAM" id="SSF55821">
    <property type="entry name" value="YrdC/RibB"/>
    <property type="match status" value="1"/>
</dbReference>
<dbReference type="PANTHER" id="PTHR17490">
    <property type="entry name" value="SUA5"/>
    <property type="match status" value="1"/>
</dbReference>
<evidence type="ECO:0000259" key="14">
    <source>
        <dbReference type="PROSITE" id="PS51163"/>
    </source>
</evidence>
<reference evidence="15" key="2">
    <citation type="submission" date="2023-01" db="EMBL/GenBank/DDBJ databases">
        <title>Draft genome sequence of Algimonas ampicilliniresistens strain NBRC 108219.</title>
        <authorList>
            <person name="Sun Q."/>
            <person name="Mori K."/>
        </authorList>
    </citation>
    <scope>NUCLEOTIDE SEQUENCE</scope>
    <source>
        <strain evidence="15">NBRC 108219</strain>
    </source>
</reference>
<evidence type="ECO:0000256" key="3">
    <source>
        <dbReference type="ARBA" id="ARBA00012584"/>
    </source>
</evidence>
<keyword evidence="16" id="KW-1185">Reference proteome</keyword>
<evidence type="ECO:0000256" key="8">
    <source>
        <dbReference type="ARBA" id="ARBA00022695"/>
    </source>
</evidence>
<evidence type="ECO:0000256" key="4">
    <source>
        <dbReference type="ARBA" id="ARBA00015492"/>
    </source>
</evidence>
<dbReference type="InterPro" id="IPR010923">
    <property type="entry name" value="T(6)A37_SUA5"/>
</dbReference>
<proteinExistence type="inferred from homology"/>
<dbReference type="EMBL" id="BSNK01000002">
    <property type="protein sequence ID" value="GLQ24850.1"/>
    <property type="molecule type" value="Genomic_DNA"/>
</dbReference>
<comment type="subcellular location">
    <subcellularLocation>
        <location evidence="1 13">Cytoplasm</location>
    </subcellularLocation>
</comment>
<comment type="caution">
    <text evidence="15">The sequence shown here is derived from an EMBL/GenBank/DDBJ whole genome shotgun (WGS) entry which is preliminary data.</text>
</comment>
<gene>
    <name evidence="15" type="ORF">GCM10007853_27240</name>
</gene>
<evidence type="ECO:0000256" key="11">
    <source>
        <dbReference type="ARBA" id="ARBA00029774"/>
    </source>
</evidence>
<keyword evidence="8 13" id="KW-0548">Nucleotidyltransferase</keyword>
<evidence type="ECO:0000256" key="7">
    <source>
        <dbReference type="ARBA" id="ARBA00022694"/>
    </source>
</evidence>
<evidence type="ECO:0000256" key="6">
    <source>
        <dbReference type="ARBA" id="ARBA00022679"/>
    </source>
</evidence>
<comment type="similarity">
    <text evidence="2 13">Belongs to the SUA5 family.</text>
</comment>
<feature type="domain" description="YrdC-like" evidence="14">
    <location>
        <begin position="10"/>
        <end position="197"/>
    </location>
</feature>
<evidence type="ECO:0000256" key="13">
    <source>
        <dbReference type="PIRNR" id="PIRNR004930"/>
    </source>
</evidence>
<accession>A0ABQ5VCP0</accession>
<name>A0ABQ5VCP0_9PROT</name>
<dbReference type="Proteomes" id="UP001161391">
    <property type="component" value="Unassembled WGS sequence"/>
</dbReference>
<comment type="function">
    <text evidence="13">Required for the formation of a threonylcarbamoyl group on adenosine at position 37 (t(6)A37) in tRNAs that read codons beginning with adenine.</text>
</comment>
<dbReference type="EC" id="2.7.7.87" evidence="3 13"/>
<dbReference type="InterPro" id="IPR050156">
    <property type="entry name" value="TC-AMP_synthase_SUA5"/>
</dbReference>
<evidence type="ECO:0000313" key="15">
    <source>
        <dbReference type="EMBL" id="GLQ24850.1"/>
    </source>
</evidence>
<comment type="catalytic activity">
    <reaction evidence="12 13">
        <text>L-threonine + hydrogencarbonate + ATP = L-threonylcarbamoyladenylate + diphosphate + H2O</text>
        <dbReference type="Rhea" id="RHEA:36407"/>
        <dbReference type="ChEBI" id="CHEBI:15377"/>
        <dbReference type="ChEBI" id="CHEBI:17544"/>
        <dbReference type="ChEBI" id="CHEBI:30616"/>
        <dbReference type="ChEBI" id="CHEBI:33019"/>
        <dbReference type="ChEBI" id="CHEBI:57926"/>
        <dbReference type="ChEBI" id="CHEBI:73682"/>
        <dbReference type="EC" id="2.7.7.87"/>
    </reaction>
</comment>
<dbReference type="InterPro" id="IPR005145">
    <property type="entry name" value="Sua5_C"/>
</dbReference>
<keyword evidence="10 13" id="KW-0067">ATP-binding</keyword>
<evidence type="ECO:0000256" key="1">
    <source>
        <dbReference type="ARBA" id="ARBA00004496"/>
    </source>
</evidence>
<organism evidence="15 16">
    <name type="scientific">Algimonas ampicilliniresistens</name>
    <dbReference type="NCBI Taxonomy" id="1298735"/>
    <lineage>
        <taxon>Bacteria</taxon>
        <taxon>Pseudomonadati</taxon>
        <taxon>Pseudomonadota</taxon>
        <taxon>Alphaproteobacteria</taxon>
        <taxon>Maricaulales</taxon>
        <taxon>Robiginitomaculaceae</taxon>
        <taxon>Algimonas</taxon>
    </lineage>
</organism>
<dbReference type="RefSeq" id="WP_284391740.1">
    <property type="nucleotide sequence ID" value="NZ_BSNK01000002.1"/>
</dbReference>
<dbReference type="InterPro" id="IPR017945">
    <property type="entry name" value="DHBP_synth_RibB-like_a/b_dom"/>
</dbReference>
<dbReference type="Pfam" id="PF01300">
    <property type="entry name" value="Sua5_yciO_yrdC"/>
    <property type="match status" value="1"/>
</dbReference>
<dbReference type="Gene3D" id="3.90.870.10">
    <property type="entry name" value="DHBP synthase"/>
    <property type="match status" value="1"/>
</dbReference>
<keyword evidence="5 13" id="KW-0963">Cytoplasm</keyword>
<evidence type="ECO:0000256" key="2">
    <source>
        <dbReference type="ARBA" id="ARBA00007663"/>
    </source>
</evidence>
<dbReference type="PROSITE" id="PS51163">
    <property type="entry name" value="YRDC"/>
    <property type="match status" value="1"/>
</dbReference>
<keyword evidence="6 13" id="KW-0808">Transferase</keyword>
<dbReference type="PIRSF" id="PIRSF004930">
    <property type="entry name" value="Tln_factor_SUA5"/>
    <property type="match status" value="1"/>
</dbReference>
<dbReference type="Pfam" id="PF03481">
    <property type="entry name" value="Sua5_C"/>
    <property type="match status" value="1"/>
</dbReference>
<keyword evidence="7 13" id="KW-0819">tRNA processing</keyword>
<keyword evidence="9 13" id="KW-0547">Nucleotide-binding</keyword>
<protein>
    <recommendedName>
        <fullName evidence="4 13">Threonylcarbamoyl-AMP synthase</fullName>
        <shortName evidence="13">TC-AMP synthase</shortName>
        <ecNumber evidence="3 13">2.7.7.87</ecNumber>
    </recommendedName>
    <alternativeName>
        <fullName evidence="11 13">L-threonylcarbamoyladenylate synthase</fullName>
    </alternativeName>
</protein>
<sequence>MTARIMTAGPDAYAHAAEILRAGGLVALPTETVYGLAGDARSDVAITAIYAAKGRPSNNPLITHVLKSGQAHDYAHISDLAVKLMQHFWPGPLTIVVPRRDSDLALRAASGLSTIALRNPDAPWVDGLCQAGWTGPLVMPSANLSGHVSPTTAAHVMHDLGERIDLIIDGGPCKKGVESTVIRVEETRAVLLRSGAIARADIETITGPLAEPDPAGPLASPGMLARHYAPEATLRLNATEALIGEILIGFGPDYGAPNLSEAGDLSEAARNLYRMIREFDGSGQKLAIVPIPETGLGVAINDRLRRAALGR</sequence>
<dbReference type="Gene3D" id="3.40.50.11030">
    <property type="entry name" value="Threonylcarbamoyl-AMP synthase, C-terminal domain"/>
    <property type="match status" value="1"/>
</dbReference>
<dbReference type="PANTHER" id="PTHR17490:SF16">
    <property type="entry name" value="THREONYLCARBAMOYL-AMP SYNTHASE"/>
    <property type="match status" value="1"/>
</dbReference>
<evidence type="ECO:0000256" key="9">
    <source>
        <dbReference type="ARBA" id="ARBA00022741"/>
    </source>
</evidence>
<dbReference type="NCBIfam" id="TIGR00057">
    <property type="entry name" value="L-threonylcarbamoyladenylate synthase"/>
    <property type="match status" value="1"/>
</dbReference>
<evidence type="ECO:0000256" key="5">
    <source>
        <dbReference type="ARBA" id="ARBA00022490"/>
    </source>
</evidence>
<evidence type="ECO:0000256" key="10">
    <source>
        <dbReference type="ARBA" id="ARBA00022840"/>
    </source>
</evidence>
<evidence type="ECO:0000256" key="12">
    <source>
        <dbReference type="ARBA" id="ARBA00048366"/>
    </source>
</evidence>
<dbReference type="InterPro" id="IPR006070">
    <property type="entry name" value="Sua5-like_dom"/>
</dbReference>
<dbReference type="InterPro" id="IPR038385">
    <property type="entry name" value="Sua5/YwlC_C"/>
</dbReference>
<evidence type="ECO:0000313" key="16">
    <source>
        <dbReference type="Proteomes" id="UP001161391"/>
    </source>
</evidence>